<feature type="domain" description="TraD/TraG TraM recognition site" evidence="6">
    <location>
        <begin position="28"/>
        <end position="76"/>
    </location>
</feature>
<dbReference type="CDD" id="cd01127">
    <property type="entry name" value="TrwB_TraG_TraD_VirD4"/>
    <property type="match status" value="1"/>
</dbReference>
<organism evidence="7 8">
    <name type="scientific">Tetragenococcus osmophilus</name>
    <dbReference type="NCBI Taxonomy" id="526944"/>
    <lineage>
        <taxon>Bacteria</taxon>
        <taxon>Bacillati</taxon>
        <taxon>Bacillota</taxon>
        <taxon>Bacilli</taxon>
        <taxon>Lactobacillales</taxon>
        <taxon>Enterococcaceae</taxon>
        <taxon>Tetragenococcus</taxon>
    </lineage>
</organism>
<keyword evidence="8" id="KW-1185">Reference proteome</keyword>
<dbReference type="Gene3D" id="3.40.50.300">
    <property type="entry name" value="P-loop containing nucleotide triphosphate hydrolases"/>
    <property type="match status" value="1"/>
</dbReference>
<dbReference type="InterPro" id="IPR032689">
    <property type="entry name" value="TraG-D_C"/>
</dbReference>
<keyword evidence="4" id="KW-1133">Transmembrane helix</keyword>
<dbReference type="InterPro" id="IPR027417">
    <property type="entry name" value="P-loop_NTPase"/>
</dbReference>
<dbReference type="Proteomes" id="UP000268310">
    <property type="component" value="Plasmid pTO2"/>
</dbReference>
<dbReference type="SUPFAM" id="SSF52540">
    <property type="entry name" value="P-loop containing nucleoside triphosphate hydrolases"/>
    <property type="match status" value="1"/>
</dbReference>
<keyword evidence="2" id="KW-1003">Cell membrane</keyword>
<evidence type="ECO:0000256" key="2">
    <source>
        <dbReference type="ARBA" id="ARBA00022475"/>
    </source>
</evidence>
<evidence type="ECO:0000313" key="7">
    <source>
        <dbReference type="EMBL" id="AYW49015.1"/>
    </source>
</evidence>
<keyword evidence="3" id="KW-0812">Transmembrane</keyword>
<keyword evidence="7" id="KW-0614">Plasmid</keyword>
<dbReference type="EMBL" id="CP027785">
    <property type="protein sequence ID" value="AYW49015.1"/>
    <property type="molecule type" value="Genomic_DNA"/>
</dbReference>
<evidence type="ECO:0000256" key="1">
    <source>
        <dbReference type="ARBA" id="ARBA00004651"/>
    </source>
</evidence>
<proteinExistence type="predicted"/>
<dbReference type="PANTHER" id="PTHR37937">
    <property type="entry name" value="CONJUGATIVE TRANSFER: DNA TRANSPORT"/>
    <property type="match status" value="1"/>
</dbReference>
<evidence type="ECO:0000256" key="4">
    <source>
        <dbReference type="ARBA" id="ARBA00022989"/>
    </source>
</evidence>
<name>A0ABN5QZ06_9ENTE</name>
<reference evidence="7 8" key="1">
    <citation type="journal article" date="2012" name="Int. J. Syst. Evol. Microbiol.">
        <title>Characterization of Tetragenococcus strains from sugar thick juice reveals a novel species, Tetragenococcus osmophilus sp. nov., and divides Tetragenococcus halophilus into two subspecies, T. halophilus subsp. halophilus subsp. nov. and T. halophilus subsp. flandriensis subsp. nov.</title>
        <authorList>
            <person name="Juste A."/>
            <person name="Van Trappen S."/>
            <person name="Verreth C."/>
            <person name="Cleenwerck I."/>
            <person name="De Vos P."/>
            <person name="Lievens B."/>
            <person name="Willems K.A."/>
        </authorList>
    </citation>
    <scope>NUCLEOTIDE SEQUENCE [LARGE SCALE GENOMIC DNA]</scope>
    <source>
        <strain evidence="7 8">JCM 31126</strain>
    </source>
</reference>
<sequence>MGNPSLNHRYRKGFYSLFKTLQQNQSDPILLALDEFPRLGYMPAFTDAISTLRSRNVSVMILLQSLAQLDKIYQRKRT</sequence>
<dbReference type="InterPro" id="IPR051539">
    <property type="entry name" value="T4SS-coupling_protein"/>
</dbReference>
<gene>
    <name evidence="7" type="ORF">C7K38_11470</name>
</gene>
<evidence type="ECO:0000256" key="5">
    <source>
        <dbReference type="ARBA" id="ARBA00023136"/>
    </source>
</evidence>
<keyword evidence="5" id="KW-0472">Membrane</keyword>
<evidence type="ECO:0000256" key="3">
    <source>
        <dbReference type="ARBA" id="ARBA00022692"/>
    </source>
</evidence>
<geneLocation type="plasmid" evidence="8">
    <name>pto2</name>
</geneLocation>
<comment type="subcellular location">
    <subcellularLocation>
        <location evidence="1">Cell membrane</location>
        <topology evidence="1">Multi-pass membrane protein</topology>
    </subcellularLocation>
</comment>
<evidence type="ECO:0000313" key="8">
    <source>
        <dbReference type="Proteomes" id="UP000268310"/>
    </source>
</evidence>
<accession>A0ABN5QZ06</accession>
<dbReference type="PANTHER" id="PTHR37937:SF1">
    <property type="entry name" value="CONJUGATIVE TRANSFER: DNA TRANSPORT"/>
    <property type="match status" value="1"/>
</dbReference>
<dbReference type="Pfam" id="PF12696">
    <property type="entry name" value="TraG-D_C"/>
    <property type="match status" value="1"/>
</dbReference>
<protein>
    <recommendedName>
        <fullName evidence="6">TraD/TraG TraM recognition site domain-containing protein</fullName>
    </recommendedName>
</protein>
<evidence type="ECO:0000259" key="6">
    <source>
        <dbReference type="Pfam" id="PF12696"/>
    </source>
</evidence>